<feature type="coiled-coil region" evidence="1">
    <location>
        <begin position="206"/>
        <end position="233"/>
    </location>
</feature>
<comment type="caution">
    <text evidence="3">The sequence shown here is derived from an EMBL/GenBank/DDBJ whole genome shotgun (WGS) entry which is preliminary data.</text>
</comment>
<evidence type="ECO:0000313" key="4">
    <source>
        <dbReference type="Proteomes" id="UP000299102"/>
    </source>
</evidence>
<evidence type="ECO:0000256" key="2">
    <source>
        <dbReference type="SAM" id="MobiDB-lite"/>
    </source>
</evidence>
<accession>A0A4C1YPZ2</accession>
<dbReference type="STRING" id="151549.A0A4C1YPZ2"/>
<gene>
    <name evidence="3" type="primary">CCDC151</name>
    <name evidence="3" type="ORF">EVAR_60538_1</name>
</gene>
<dbReference type="GO" id="GO:0097542">
    <property type="term" value="C:ciliary tip"/>
    <property type="evidence" value="ECO:0007669"/>
    <property type="project" value="TreeGrafter"/>
</dbReference>
<sequence>MTTCYQKHPFAIETEDHLTAINTKIFEIKKKIQLSEGQRKSHYEEFEAEKQQNNNLIDTLKKEIKERMRNLLQARALIGEDEVQIKKYLNDVCPVGNKTADQMINNLDLKVIEQRKILDLLKYEKKHKKTKLKTLEKEYEHLLIENTKSTTRNLKIFNPGRKHASHLENQIHRVIVQWNEAELVKKKYSSIRLALSEDSVKFESSLAHMAELLKKQRQEIKKLEMVREEALDMRAKATVALAAESARAHDAEHARATERAYFAHRFEERRRELEKLEKRIFPPAARPLVRQESTGSGEAAAIAEDNSAAMAMDTIFQRLMKLTGVTEPEEVFDRFRAQRETSQRLKYLQTTTEAEKVELEQTQAALVARLEEFKFAQVKDKDEGVEWAGKGTAHSALENVDSRLHIGNCIEREHLLTLALPTNKSNIISTRIHKEKKNSGYPGVPTEVKTCVILESTHDQIAALKTAIEQEEAELEELEKKLQHVNTLLMELKKLLYNLCKLLEFISESPMPEWTLEPRDVQSIVGALTARYALGSARAEQAMLRNQDAVLPNLSMHTSGASPSGALSATSGAARSTPQEDAAALPTYKQLLQKEPQKPPASDEEEDIPSRSYLKRQAQLIVDTKSRRKGFRQYPRK</sequence>
<dbReference type="OrthoDB" id="10255247at2759"/>
<feature type="compositionally biased region" description="Basic residues" evidence="2">
    <location>
        <begin position="626"/>
        <end position="637"/>
    </location>
</feature>
<evidence type="ECO:0000256" key="1">
    <source>
        <dbReference type="SAM" id="Coils"/>
    </source>
</evidence>
<evidence type="ECO:0000313" key="3">
    <source>
        <dbReference type="EMBL" id="GBP78521.1"/>
    </source>
</evidence>
<dbReference type="GO" id="GO:0036064">
    <property type="term" value="C:ciliary basal body"/>
    <property type="evidence" value="ECO:0007669"/>
    <property type="project" value="TreeGrafter"/>
</dbReference>
<reference evidence="3 4" key="1">
    <citation type="journal article" date="2019" name="Commun. Biol.">
        <title>The bagworm genome reveals a unique fibroin gene that provides high tensile strength.</title>
        <authorList>
            <person name="Kono N."/>
            <person name="Nakamura H."/>
            <person name="Ohtoshi R."/>
            <person name="Tomita M."/>
            <person name="Numata K."/>
            <person name="Arakawa K."/>
        </authorList>
    </citation>
    <scope>NUCLEOTIDE SEQUENCE [LARGE SCALE GENOMIC DNA]</scope>
</reference>
<dbReference type="PANTHER" id="PTHR46518:SF1">
    <property type="entry name" value="OUTER DYNEIN ARM-DOCKING COMPLEX SUBUNIT 3"/>
    <property type="match status" value="1"/>
</dbReference>
<dbReference type="PANTHER" id="PTHR46518">
    <property type="entry name" value="COILED-COIL DOMAIN-CONTAINING PROTEIN 151"/>
    <property type="match status" value="1"/>
</dbReference>
<feature type="coiled-coil region" evidence="1">
    <location>
        <begin position="454"/>
        <end position="495"/>
    </location>
</feature>
<feature type="coiled-coil region" evidence="1">
    <location>
        <begin position="43"/>
        <end position="77"/>
    </location>
</feature>
<dbReference type="EMBL" id="BGZK01001372">
    <property type="protein sequence ID" value="GBP78521.1"/>
    <property type="molecule type" value="Genomic_DNA"/>
</dbReference>
<keyword evidence="1" id="KW-0175">Coiled coil</keyword>
<dbReference type="Proteomes" id="UP000299102">
    <property type="component" value="Unassembled WGS sequence"/>
</dbReference>
<dbReference type="AlphaFoldDB" id="A0A4C1YPZ2"/>
<feature type="region of interest" description="Disordered" evidence="2">
    <location>
        <begin position="554"/>
        <end position="637"/>
    </location>
</feature>
<protein>
    <submittedName>
        <fullName evidence="3">Coiled-coil domain-containing protein 151</fullName>
    </submittedName>
</protein>
<dbReference type="InterPro" id="IPR033192">
    <property type="entry name" value="ODAD3"/>
</dbReference>
<dbReference type="GO" id="GO:0036158">
    <property type="term" value="P:outer dynein arm assembly"/>
    <property type="evidence" value="ECO:0007669"/>
    <property type="project" value="InterPro"/>
</dbReference>
<organism evidence="3 4">
    <name type="scientific">Eumeta variegata</name>
    <name type="common">Bagworm moth</name>
    <name type="synonym">Eumeta japonica</name>
    <dbReference type="NCBI Taxonomy" id="151549"/>
    <lineage>
        <taxon>Eukaryota</taxon>
        <taxon>Metazoa</taxon>
        <taxon>Ecdysozoa</taxon>
        <taxon>Arthropoda</taxon>
        <taxon>Hexapoda</taxon>
        <taxon>Insecta</taxon>
        <taxon>Pterygota</taxon>
        <taxon>Neoptera</taxon>
        <taxon>Endopterygota</taxon>
        <taxon>Lepidoptera</taxon>
        <taxon>Glossata</taxon>
        <taxon>Ditrysia</taxon>
        <taxon>Tineoidea</taxon>
        <taxon>Psychidae</taxon>
        <taxon>Oiketicinae</taxon>
        <taxon>Eumeta</taxon>
    </lineage>
</organism>
<feature type="coiled-coil region" evidence="1">
    <location>
        <begin position="118"/>
        <end position="145"/>
    </location>
</feature>
<dbReference type="GO" id="GO:0003341">
    <property type="term" value="P:cilium movement"/>
    <property type="evidence" value="ECO:0007669"/>
    <property type="project" value="InterPro"/>
</dbReference>
<feature type="compositionally biased region" description="Polar residues" evidence="2">
    <location>
        <begin position="555"/>
        <end position="579"/>
    </location>
</feature>
<name>A0A4C1YPZ2_EUMVA</name>
<proteinExistence type="predicted"/>
<keyword evidence="4" id="KW-1185">Reference proteome</keyword>
<dbReference type="GO" id="GO:0035253">
    <property type="term" value="C:ciliary rootlet"/>
    <property type="evidence" value="ECO:0007669"/>
    <property type="project" value="TreeGrafter"/>
</dbReference>